<reference evidence="1" key="1">
    <citation type="journal article" date="2014" name="Front. Microbiol.">
        <title>High frequency of phylogenetically diverse reductive dehalogenase-homologous genes in deep subseafloor sedimentary metagenomes.</title>
        <authorList>
            <person name="Kawai M."/>
            <person name="Futagami T."/>
            <person name="Toyoda A."/>
            <person name="Takaki Y."/>
            <person name="Nishi S."/>
            <person name="Hori S."/>
            <person name="Arai W."/>
            <person name="Tsubouchi T."/>
            <person name="Morono Y."/>
            <person name="Uchiyama I."/>
            <person name="Ito T."/>
            <person name="Fujiyama A."/>
            <person name="Inagaki F."/>
            <person name="Takami H."/>
        </authorList>
    </citation>
    <scope>NUCLEOTIDE SEQUENCE</scope>
    <source>
        <strain evidence="1">Expedition CK06-06</strain>
    </source>
</reference>
<accession>X1IHY4</accession>
<gene>
    <name evidence="1" type="ORF">S03H2_54711</name>
</gene>
<organism evidence="1">
    <name type="scientific">marine sediment metagenome</name>
    <dbReference type="NCBI Taxonomy" id="412755"/>
    <lineage>
        <taxon>unclassified sequences</taxon>
        <taxon>metagenomes</taxon>
        <taxon>ecological metagenomes</taxon>
    </lineage>
</organism>
<comment type="caution">
    <text evidence="1">The sequence shown here is derived from an EMBL/GenBank/DDBJ whole genome shotgun (WGS) entry which is preliminary data.</text>
</comment>
<sequence>MNNRIDFRPLESLADEWNKAKANDLFRDYLKKLEKYLKIAPVEKHISISMAKGKDSREITAQNVYEAWVERNYSEKGLELTIFEE</sequence>
<dbReference type="EMBL" id="BARU01034894">
    <property type="protein sequence ID" value="GAH68865.1"/>
    <property type="molecule type" value="Genomic_DNA"/>
</dbReference>
<evidence type="ECO:0000313" key="1">
    <source>
        <dbReference type="EMBL" id="GAH68865.1"/>
    </source>
</evidence>
<protein>
    <submittedName>
        <fullName evidence="1">Uncharacterized protein</fullName>
    </submittedName>
</protein>
<dbReference type="AlphaFoldDB" id="X1IHY4"/>
<name>X1IHY4_9ZZZZ</name>
<proteinExistence type="predicted"/>